<proteinExistence type="predicted"/>
<feature type="compositionally biased region" description="Basic residues" evidence="1">
    <location>
        <begin position="12"/>
        <end position="23"/>
    </location>
</feature>
<accession>A0A6G0HWP4</accession>
<protein>
    <submittedName>
        <fullName evidence="2">Uncharacterized protein</fullName>
    </submittedName>
</protein>
<dbReference type="EMBL" id="REGW02000018">
    <property type="protein sequence ID" value="KAE8283649.1"/>
    <property type="molecule type" value="Genomic_DNA"/>
</dbReference>
<feature type="compositionally biased region" description="Basic and acidic residues" evidence="1">
    <location>
        <begin position="24"/>
        <end position="33"/>
    </location>
</feature>
<name>A0A6G0HWP4_LARCR</name>
<sequence>MRQICPGTVKRPPSRRALHHRHSHQSEPPRVTEQESWLCTDTSGQSCGEICVRGKTHHVAARMSRRYPTLPCLIRQLHGTARGVLLSGGQGYQHVAYLLPARRVYRAETLHVHRRRECSFASHAQPVPPLAPCNPSTPSSLLSISCIPAWGPNVLAAILPFLTLPSPPHLSLSLFHPPPPPPLPLPSSSIPPRQRV</sequence>
<gene>
    <name evidence="2" type="ORF">D5F01_LYC19052</name>
</gene>
<feature type="region of interest" description="Disordered" evidence="1">
    <location>
        <begin position="1"/>
        <end position="35"/>
    </location>
</feature>
<keyword evidence="3" id="KW-1185">Reference proteome</keyword>
<evidence type="ECO:0000256" key="1">
    <source>
        <dbReference type="SAM" id="MobiDB-lite"/>
    </source>
</evidence>
<evidence type="ECO:0000313" key="3">
    <source>
        <dbReference type="Proteomes" id="UP000424527"/>
    </source>
</evidence>
<reference evidence="2 3" key="1">
    <citation type="submission" date="2019-07" db="EMBL/GenBank/DDBJ databases">
        <title>Chromosome genome assembly for large yellow croaker.</title>
        <authorList>
            <person name="Xiao S."/>
        </authorList>
    </citation>
    <scope>NUCLEOTIDE SEQUENCE [LARGE SCALE GENOMIC DNA]</scope>
    <source>
        <strain evidence="2">JMULYC20181020</strain>
        <tissue evidence="2">Muscle</tissue>
    </source>
</reference>
<comment type="caution">
    <text evidence="2">The sequence shown here is derived from an EMBL/GenBank/DDBJ whole genome shotgun (WGS) entry which is preliminary data.</text>
</comment>
<organism evidence="2 3">
    <name type="scientific">Larimichthys crocea</name>
    <name type="common">Large yellow croaker</name>
    <name type="synonym">Pseudosciaena crocea</name>
    <dbReference type="NCBI Taxonomy" id="215358"/>
    <lineage>
        <taxon>Eukaryota</taxon>
        <taxon>Metazoa</taxon>
        <taxon>Chordata</taxon>
        <taxon>Craniata</taxon>
        <taxon>Vertebrata</taxon>
        <taxon>Euteleostomi</taxon>
        <taxon>Actinopterygii</taxon>
        <taxon>Neopterygii</taxon>
        <taxon>Teleostei</taxon>
        <taxon>Neoteleostei</taxon>
        <taxon>Acanthomorphata</taxon>
        <taxon>Eupercaria</taxon>
        <taxon>Sciaenidae</taxon>
        <taxon>Larimichthys</taxon>
    </lineage>
</organism>
<dbReference type="Proteomes" id="UP000424527">
    <property type="component" value="Unassembled WGS sequence"/>
</dbReference>
<dbReference type="AlphaFoldDB" id="A0A6G0HWP4"/>
<evidence type="ECO:0000313" key="2">
    <source>
        <dbReference type="EMBL" id="KAE8283649.1"/>
    </source>
</evidence>